<keyword evidence="3" id="KW-0121">Carboxypeptidase</keyword>
<dbReference type="WBParaSite" id="sdigi.contig663.g9411.t1">
    <property type="protein sequence ID" value="sdigi.contig663.g9411.t1"/>
    <property type="gene ID" value="sdigi.contig663.g9411"/>
</dbReference>
<keyword evidence="9" id="KW-0482">Metalloprotease</keyword>
<dbReference type="Pfam" id="PF02244">
    <property type="entry name" value="Propep_M14"/>
    <property type="match status" value="1"/>
</dbReference>
<accession>A0A915Q398</accession>
<dbReference type="PRINTS" id="PR00765">
    <property type="entry name" value="CRBOXYPTASEA"/>
</dbReference>
<name>A0A915Q398_9BILA</name>
<dbReference type="AlphaFoldDB" id="A0A915Q398"/>
<evidence type="ECO:0000259" key="12">
    <source>
        <dbReference type="PROSITE" id="PS52035"/>
    </source>
</evidence>
<dbReference type="Gene3D" id="3.40.630.10">
    <property type="entry name" value="Zn peptidases"/>
    <property type="match status" value="1"/>
</dbReference>
<dbReference type="PANTHER" id="PTHR11705">
    <property type="entry name" value="PROTEASE FAMILY M14 CARBOXYPEPTIDASE A,B"/>
    <property type="match status" value="1"/>
</dbReference>
<reference evidence="14" key="1">
    <citation type="submission" date="2022-11" db="UniProtKB">
        <authorList>
            <consortium name="WormBaseParasite"/>
        </authorList>
    </citation>
    <scope>IDENTIFICATION</scope>
</reference>
<evidence type="ECO:0000256" key="3">
    <source>
        <dbReference type="ARBA" id="ARBA00022645"/>
    </source>
</evidence>
<dbReference type="CDD" id="cd03860">
    <property type="entry name" value="M14_CP_A-B_like"/>
    <property type="match status" value="1"/>
</dbReference>
<dbReference type="FunFam" id="3.40.630.10:FF:000056">
    <property type="entry name" value="Zinc carboxypeptidase"/>
    <property type="match status" value="1"/>
</dbReference>
<dbReference type="Proteomes" id="UP000887581">
    <property type="component" value="Unplaced"/>
</dbReference>
<evidence type="ECO:0000256" key="2">
    <source>
        <dbReference type="ARBA" id="ARBA00005988"/>
    </source>
</evidence>
<keyword evidence="10" id="KW-1015">Disulfide bond</keyword>
<evidence type="ECO:0000256" key="11">
    <source>
        <dbReference type="PROSITE-ProRule" id="PRU01379"/>
    </source>
</evidence>
<evidence type="ECO:0000256" key="6">
    <source>
        <dbReference type="ARBA" id="ARBA00022729"/>
    </source>
</evidence>
<dbReference type="GO" id="GO:0005615">
    <property type="term" value="C:extracellular space"/>
    <property type="evidence" value="ECO:0007669"/>
    <property type="project" value="TreeGrafter"/>
</dbReference>
<dbReference type="GO" id="GO:0008270">
    <property type="term" value="F:zinc ion binding"/>
    <property type="evidence" value="ECO:0007669"/>
    <property type="project" value="InterPro"/>
</dbReference>
<evidence type="ECO:0000256" key="9">
    <source>
        <dbReference type="ARBA" id="ARBA00023049"/>
    </source>
</evidence>
<protein>
    <submittedName>
        <fullName evidence="14">Peptidase M14 carboxypeptidase A domain-containing protein</fullName>
    </submittedName>
</protein>
<evidence type="ECO:0000256" key="5">
    <source>
        <dbReference type="ARBA" id="ARBA00022723"/>
    </source>
</evidence>
<sequence length="454" mass="52296">MLRISPENEEQMQFLFNLYLTDDEMLNFWKPPVRINETVDVMIYPGFRDNLEQLFKLKSIPYHIKVADFGRYLESKQETAPRRKKPLKEEERRLRDDSTKNLDLFLGEYHSYDNIVQWLKNLEMQFKDIVKVTSIGVTSEGRTIYGVKLGTKHANSAAPVVWIDAGIHAREWAAVHTALYLIKQLIAEYYLNSKIANYLGQLDIYIYPCLNPDGYEYTRLKPNDPSVRLWRKNRGSTKFCKWKDGNQQCCQGVDLNRNFAFHFGEIGSSSSPCSDLYHGKEAFSEPETRQNFLSCRAVRDAVLSLRNRMQAYITLHTYSQLWIYPYSNAFLSYSSDVKDLKAVAAEAVKAIKQLYGTNYHYGTGPEKLNFADAFSGGSSDWAKATGNVKYSYTIELRPSKLSWNGFILDKRELIPTGKETFEGIKVVIDKVIDEVNKQGMTVLPDIKARYDSVI</sequence>
<dbReference type="Pfam" id="PF00246">
    <property type="entry name" value="Peptidase_M14"/>
    <property type="match status" value="1"/>
</dbReference>
<dbReference type="Gene3D" id="3.30.70.340">
    <property type="entry name" value="Metallocarboxypeptidase-like"/>
    <property type="match status" value="1"/>
</dbReference>
<comment type="cofactor">
    <cofactor evidence="1">
        <name>Zn(2+)</name>
        <dbReference type="ChEBI" id="CHEBI:29105"/>
    </cofactor>
</comment>
<keyword evidence="8" id="KW-0862">Zinc</keyword>
<dbReference type="GO" id="GO:0004181">
    <property type="term" value="F:metallocarboxypeptidase activity"/>
    <property type="evidence" value="ECO:0007669"/>
    <property type="project" value="InterPro"/>
</dbReference>
<dbReference type="PANTHER" id="PTHR11705:SF91">
    <property type="entry name" value="FI01817P-RELATED"/>
    <property type="match status" value="1"/>
</dbReference>
<keyword evidence="13" id="KW-1185">Reference proteome</keyword>
<keyword evidence="6" id="KW-0732">Signal</keyword>
<evidence type="ECO:0000256" key="1">
    <source>
        <dbReference type="ARBA" id="ARBA00001947"/>
    </source>
</evidence>
<dbReference type="PROSITE" id="PS00133">
    <property type="entry name" value="CARBOXYPEPT_ZN_2"/>
    <property type="match status" value="1"/>
</dbReference>
<evidence type="ECO:0000313" key="13">
    <source>
        <dbReference type="Proteomes" id="UP000887581"/>
    </source>
</evidence>
<evidence type="ECO:0000256" key="7">
    <source>
        <dbReference type="ARBA" id="ARBA00022801"/>
    </source>
</evidence>
<keyword evidence="4" id="KW-0645">Protease</keyword>
<organism evidence="13 14">
    <name type="scientific">Setaria digitata</name>
    <dbReference type="NCBI Taxonomy" id="48799"/>
    <lineage>
        <taxon>Eukaryota</taxon>
        <taxon>Metazoa</taxon>
        <taxon>Ecdysozoa</taxon>
        <taxon>Nematoda</taxon>
        <taxon>Chromadorea</taxon>
        <taxon>Rhabditida</taxon>
        <taxon>Spirurina</taxon>
        <taxon>Spiruromorpha</taxon>
        <taxon>Filarioidea</taxon>
        <taxon>Setariidae</taxon>
        <taxon>Setaria</taxon>
    </lineage>
</organism>
<dbReference type="SUPFAM" id="SSF53187">
    <property type="entry name" value="Zn-dependent exopeptidases"/>
    <property type="match status" value="1"/>
</dbReference>
<feature type="active site" description="Proton donor/acceptor" evidence="11">
    <location>
        <position position="395"/>
    </location>
</feature>
<dbReference type="InterPro" id="IPR003146">
    <property type="entry name" value="M14A_act_pep"/>
</dbReference>
<keyword evidence="5" id="KW-0479">Metal-binding</keyword>
<dbReference type="SUPFAM" id="SSF54897">
    <property type="entry name" value="Protease propeptides/inhibitors"/>
    <property type="match status" value="1"/>
</dbReference>
<evidence type="ECO:0000256" key="10">
    <source>
        <dbReference type="ARBA" id="ARBA00023157"/>
    </source>
</evidence>
<evidence type="ECO:0000313" key="14">
    <source>
        <dbReference type="WBParaSite" id="sdigi.contig663.g9411.t1"/>
    </source>
</evidence>
<dbReference type="InterPro" id="IPR057247">
    <property type="entry name" value="CARBOXYPEPT_ZN_2"/>
</dbReference>
<comment type="similarity">
    <text evidence="2 11">Belongs to the peptidase M14 family.</text>
</comment>
<feature type="domain" description="Peptidase M14" evidence="12">
    <location>
        <begin position="108"/>
        <end position="431"/>
    </location>
</feature>
<dbReference type="InterPro" id="IPR000834">
    <property type="entry name" value="Peptidase_M14"/>
</dbReference>
<dbReference type="InterPro" id="IPR036990">
    <property type="entry name" value="M14A-like_propep"/>
</dbReference>
<dbReference type="PROSITE" id="PS52035">
    <property type="entry name" value="PEPTIDASE_M14"/>
    <property type="match status" value="1"/>
</dbReference>
<keyword evidence="7" id="KW-0378">Hydrolase</keyword>
<evidence type="ECO:0000256" key="4">
    <source>
        <dbReference type="ARBA" id="ARBA00022670"/>
    </source>
</evidence>
<evidence type="ECO:0000256" key="8">
    <source>
        <dbReference type="ARBA" id="ARBA00022833"/>
    </source>
</evidence>
<dbReference type="GO" id="GO:0006508">
    <property type="term" value="P:proteolysis"/>
    <property type="evidence" value="ECO:0007669"/>
    <property type="project" value="UniProtKB-KW"/>
</dbReference>
<dbReference type="SMART" id="SM00631">
    <property type="entry name" value="Zn_pept"/>
    <property type="match status" value="1"/>
</dbReference>
<proteinExistence type="inferred from homology"/>